<dbReference type="STRING" id="74969.FAD_1437"/>
<sequence length="530" mass="57495">MKHEYIVFTSFIVVIMFIIMAFSGITSQQNSQNNDISTSVIKPLSYGLTADKWSVSGKTCAPSSATIGNTVTLKIDVTSFSESKCAGPTIMYFYVNYKNVHTVDVSSTGVYTYNWNVGLNYGNINFHAEYLSESAWEDCPARLGFKPMVFFRNAYSTFGDSTIHVKKYLDVTGYDGNGSIYLSNICGAPGGLFYSIYHNFNITDSSGIYHGDNEANKSIIVGKTAYIESDNGKHLYISLNLTDVGAGAQSCSFDAKSGLSTCTRPYKLVTDLQTSGAPSDVSVQFCNNEEVGYNVTDMDSKSATEMQDEVSLIGDGFSLIPVAGYAVTGAQAAGTAYNLIHCVTTKPINGYATGNNLADIKYCITGGSMSGDSYVKNGQNVYASGIEANIKVPNSQLNSNFKIDIKYATEYECGSRLITDTRATTTQTINAVPASAICGSVGQSNTSQVRDPNLTSSLYIENANTHTFYNATIKNGTFLFFAQPDTTYKLYYMDNGKLHEFYHISNNKITGLNSITTSSAGNSTPLNIWK</sequence>
<keyword evidence="3" id="KW-1185">Reference proteome</keyword>
<keyword evidence="1" id="KW-0812">Transmembrane</keyword>
<dbReference type="RefSeq" id="WP_081142902.1">
    <property type="nucleotide sequence ID" value="NZ_CP015363.1"/>
</dbReference>
<name>A0A1V0N5B9_9ARCH</name>
<dbReference type="KEGG" id="fai:FAD_1437"/>
<keyword evidence="1" id="KW-1133">Transmembrane helix</keyword>
<evidence type="ECO:0000256" key="1">
    <source>
        <dbReference type="SAM" id="Phobius"/>
    </source>
</evidence>
<accession>A0A1V0N5B9</accession>
<dbReference type="Proteomes" id="UP000192050">
    <property type="component" value="Chromosome"/>
</dbReference>
<organism evidence="2 3">
    <name type="scientific">Ferroplasma acidiphilum</name>
    <dbReference type="NCBI Taxonomy" id="74969"/>
    <lineage>
        <taxon>Archaea</taxon>
        <taxon>Methanobacteriati</taxon>
        <taxon>Thermoplasmatota</taxon>
        <taxon>Thermoplasmata</taxon>
        <taxon>Thermoplasmatales</taxon>
        <taxon>Ferroplasmaceae</taxon>
        <taxon>Ferroplasma</taxon>
    </lineage>
</organism>
<dbReference type="EMBL" id="CP015363">
    <property type="protein sequence ID" value="ARD85295.1"/>
    <property type="molecule type" value="Genomic_DNA"/>
</dbReference>
<gene>
    <name evidence="2" type="ORF">FAD_1437</name>
</gene>
<keyword evidence="1" id="KW-0472">Membrane</keyword>
<protein>
    <submittedName>
        <fullName evidence="2">Uncharacterized protein</fullName>
    </submittedName>
</protein>
<evidence type="ECO:0000313" key="2">
    <source>
        <dbReference type="EMBL" id="ARD85295.1"/>
    </source>
</evidence>
<reference evidence="2 3" key="1">
    <citation type="submission" date="2011-10" db="EMBL/GenBank/DDBJ databases">
        <title>Metabolic and evolutionary patterns in the extreme acidophile Ferroplasma acidiphilum.</title>
        <authorList>
            <person name="Golyshina O.V."/>
            <person name="Kozyavkin S.A."/>
            <person name="Tatusov R.L."/>
            <person name="Slesarev A.I."/>
            <person name="Golyshin P.N."/>
        </authorList>
    </citation>
    <scope>NUCLEOTIDE SEQUENCE [LARGE SCALE GENOMIC DNA]</scope>
    <source>
        <strain evidence="3">Y</strain>
    </source>
</reference>
<dbReference type="AlphaFoldDB" id="A0A1V0N5B9"/>
<proteinExistence type="predicted"/>
<evidence type="ECO:0000313" key="3">
    <source>
        <dbReference type="Proteomes" id="UP000192050"/>
    </source>
</evidence>
<feature type="transmembrane region" description="Helical" evidence="1">
    <location>
        <begin position="5"/>
        <end position="25"/>
    </location>
</feature>
<dbReference type="GeneID" id="31676929"/>